<name>A0A2P5DLU3_PARAD</name>
<dbReference type="OrthoDB" id="2735536at2759"/>
<dbReference type="Gene3D" id="3.40.50.720">
    <property type="entry name" value="NAD(P)-binding Rossmann-like Domain"/>
    <property type="match status" value="1"/>
</dbReference>
<sequence>QTFPNSVYRVVDVRDVALAHIQAFEVASASGRYCLGGHVVHISEALNILRPLYPTLSIPEKCDDEKPLTPTYQISKEKAKSLGIEYTPLEVSLRDTVESLEEKGFLNV</sequence>
<dbReference type="AlphaFoldDB" id="A0A2P5DLU3"/>
<dbReference type="Proteomes" id="UP000237105">
    <property type="component" value="Unassembled WGS sequence"/>
</dbReference>
<accession>A0A2P5DLU3</accession>
<reference evidence="2" key="1">
    <citation type="submission" date="2016-06" db="EMBL/GenBank/DDBJ databases">
        <title>Parallel loss of symbiosis genes in relatives of nitrogen-fixing non-legume Parasponia.</title>
        <authorList>
            <person name="Van Velzen R."/>
            <person name="Holmer R."/>
            <person name="Bu F."/>
            <person name="Rutten L."/>
            <person name="Van Zeijl A."/>
            <person name="Liu W."/>
            <person name="Santuari L."/>
            <person name="Cao Q."/>
            <person name="Sharma T."/>
            <person name="Shen D."/>
            <person name="Roswanjaya Y."/>
            <person name="Wardhani T."/>
            <person name="Kalhor M.S."/>
            <person name="Jansen J."/>
            <person name="Van den Hoogen J."/>
            <person name="Gungor B."/>
            <person name="Hartog M."/>
            <person name="Hontelez J."/>
            <person name="Verver J."/>
            <person name="Yang W.-C."/>
            <person name="Schijlen E."/>
            <person name="Repin R."/>
            <person name="Schilthuizen M."/>
            <person name="Schranz E."/>
            <person name="Heidstra R."/>
            <person name="Miyata K."/>
            <person name="Fedorova E."/>
            <person name="Kohlen W."/>
            <person name="Bisseling T."/>
            <person name="Smit S."/>
            <person name="Geurts R."/>
        </authorList>
    </citation>
    <scope>NUCLEOTIDE SEQUENCE [LARGE SCALE GENOMIC DNA]</scope>
    <source>
        <strain evidence="2">cv. WU1-14</strain>
    </source>
</reference>
<gene>
    <name evidence="1" type="ORF">PanWU01x14_050920</name>
</gene>
<evidence type="ECO:0000313" key="2">
    <source>
        <dbReference type="Proteomes" id="UP000237105"/>
    </source>
</evidence>
<protein>
    <submittedName>
        <fullName evidence="1">NAD(P)-binding domain containing protein</fullName>
    </submittedName>
</protein>
<dbReference type="STRING" id="3476.A0A2P5DLU3"/>
<dbReference type="EMBL" id="JXTB01000029">
    <property type="protein sequence ID" value="PON74260.1"/>
    <property type="molecule type" value="Genomic_DNA"/>
</dbReference>
<dbReference type="InterPro" id="IPR036291">
    <property type="entry name" value="NAD(P)-bd_dom_sf"/>
</dbReference>
<feature type="non-terminal residue" evidence="1">
    <location>
        <position position="1"/>
    </location>
</feature>
<evidence type="ECO:0000313" key="1">
    <source>
        <dbReference type="EMBL" id="PON74260.1"/>
    </source>
</evidence>
<organism evidence="1 2">
    <name type="scientific">Parasponia andersonii</name>
    <name type="common">Sponia andersonii</name>
    <dbReference type="NCBI Taxonomy" id="3476"/>
    <lineage>
        <taxon>Eukaryota</taxon>
        <taxon>Viridiplantae</taxon>
        <taxon>Streptophyta</taxon>
        <taxon>Embryophyta</taxon>
        <taxon>Tracheophyta</taxon>
        <taxon>Spermatophyta</taxon>
        <taxon>Magnoliopsida</taxon>
        <taxon>eudicotyledons</taxon>
        <taxon>Gunneridae</taxon>
        <taxon>Pentapetalae</taxon>
        <taxon>rosids</taxon>
        <taxon>fabids</taxon>
        <taxon>Rosales</taxon>
        <taxon>Cannabaceae</taxon>
        <taxon>Parasponia</taxon>
    </lineage>
</organism>
<dbReference type="SUPFAM" id="SSF51735">
    <property type="entry name" value="NAD(P)-binding Rossmann-fold domains"/>
    <property type="match status" value="1"/>
</dbReference>
<keyword evidence="2" id="KW-1185">Reference proteome</keyword>
<comment type="caution">
    <text evidence="1">The sequence shown here is derived from an EMBL/GenBank/DDBJ whole genome shotgun (WGS) entry which is preliminary data.</text>
</comment>
<proteinExistence type="predicted"/>